<evidence type="ECO:0000256" key="2">
    <source>
        <dbReference type="SAM" id="Phobius"/>
    </source>
</evidence>
<dbReference type="Pfam" id="PF01757">
    <property type="entry name" value="Acyl_transf_3"/>
    <property type="match status" value="1"/>
</dbReference>
<feature type="region of interest" description="Disordered" evidence="1">
    <location>
        <begin position="373"/>
        <end position="435"/>
    </location>
</feature>
<dbReference type="GO" id="GO:0016747">
    <property type="term" value="F:acyltransferase activity, transferring groups other than amino-acyl groups"/>
    <property type="evidence" value="ECO:0007669"/>
    <property type="project" value="InterPro"/>
</dbReference>
<evidence type="ECO:0000259" key="3">
    <source>
        <dbReference type="Pfam" id="PF01757"/>
    </source>
</evidence>
<gene>
    <name evidence="4" type="ordered locus">FRAAL1479</name>
</gene>
<evidence type="ECO:0000313" key="5">
    <source>
        <dbReference type="Proteomes" id="UP000000657"/>
    </source>
</evidence>
<evidence type="ECO:0000256" key="1">
    <source>
        <dbReference type="SAM" id="MobiDB-lite"/>
    </source>
</evidence>
<accession>Q0RQN8</accession>
<feature type="transmembrane region" description="Helical" evidence="2">
    <location>
        <begin position="329"/>
        <end position="350"/>
    </location>
</feature>
<dbReference type="OrthoDB" id="9796461at2"/>
<sequence>MRHAQPRQTLESAFDPRRNSFGFLRIGLAMVVFVQHGLAAGGFASAPTAQYDPAVLAVDCFFAISGFLITRSRVQVRSTPRFLWHRFLRVLPGFWMCLVVVAMVVAPLGWLHEHRTLAGYFGSHPHGPFTYLIANSLLVMRFYDIAGTPRQVPIAEVPGGPVAWDGSLWTLFWEALCYLGIAALGAYGLLRRRRAVVGGLTVAVWVVWVLRWLVPGRLPALLAGDLVGASVRLGSLFLAGALLFLYADRVPFSSRLALLAVALTAAGLLCPDGHTVISLPLAYVCVWAALRLPLWKIAARNDLSYGTYIYSAPVQQLLAVYGLHRLGLVAYFLACLAATTLLALASWRLVERPALGLKNRSLPGPGSRAIFARTRHRRRGSSVARVSAIPAQRRGGGERAAGADEDPAGHAVVGEQQQGEQDPQEEGDAVGGQHR</sequence>
<keyword evidence="2" id="KW-0812">Transmembrane</keyword>
<dbReference type="EMBL" id="CT573213">
    <property type="protein sequence ID" value="CAJ60135.1"/>
    <property type="molecule type" value="Genomic_DNA"/>
</dbReference>
<evidence type="ECO:0000313" key="4">
    <source>
        <dbReference type="EMBL" id="CAJ60135.1"/>
    </source>
</evidence>
<feature type="transmembrane region" description="Helical" evidence="2">
    <location>
        <begin position="21"/>
        <end position="44"/>
    </location>
</feature>
<keyword evidence="2" id="KW-0472">Membrane</keyword>
<dbReference type="Proteomes" id="UP000000657">
    <property type="component" value="Chromosome"/>
</dbReference>
<name>Q0RQN8_FRAAA</name>
<feature type="transmembrane region" description="Helical" evidence="2">
    <location>
        <begin position="195"/>
        <end position="214"/>
    </location>
</feature>
<dbReference type="KEGG" id="fal:FRAAL1479"/>
<feature type="transmembrane region" description="Helical" evidence="2">
    <location>
        <begin position="226"/>
        <end position="245"/>
    </location>
</feature>
<feature type="transmembrane region" description="Helical" evidence="2">
    <location>
        <begin position="90"/>
        <end position="111"/>
    </location>
</feature>
<feature type="transmembrane region" description="Helical" evidence="2">
    <location>
        <begin position="252"/>
        <end position="269"/>
    </location>
</feature>
<feature type="domain" description="Acyltransferase 3" evidence="3">
    <location>
        <begin position="23"/>
        <end position="346"/>
    </location>
</feature>
<protein>
    <submittedName>
        <fullName evidence="4">O-acetyl-transferase putative membrane protein</fullName>
    </submittedName>
</protein>
<reference evidence="4 5" key="1">
    <citation type="journal article" date="2007" name="Genome Res.">
        <title>Genome characteristics of facultatively symbiotic Frankia sp. strains reflect host range and host plant biogeography.</title>
        <authorList>
            <person name="Normand P."/>
            <person name="Lapierre P."/>
            <person name="Tisa L.S."/>
            <person name="Gogarten J.P."/>
            <person name="Alloisio N."/>
            <person name="Bagnarol E."/>
            <person name="Bassi C.A."/>
            <person name="Berry A.M."/>
            <person name="Bickhart D.M."/>
            <person name="Choisne N."/>
            <person name="Couloux A."/>
            <person name="Cournoyer B."/>
            <person name="Cruveiller S."/>
            <person name="Daubin V."/>
            <person name="Demange N."/>
            <person name="Francino M.P."/>
            <person name="Goltsman E."/>
            <person name="Huang Y."/>
            <person name="Kopp O.R."/>
            <person name="Labarre L."/>
            <person name="Lapidus A."/>
            <person name="Lavire C."/>
            <person name="Marechal J."/>
            <person name="Martinez M."/>
            <person name="Mastronunzio J.E."/>
            <person name="Mullin B.C."/>
            <person name="Niemann J."/>
            <person name="Pujic P."/>
            <person name="Rawnsley T."/>
            <person name="Rouy Z."/>
            <person name="Schenowitz C."/>
            <person name="Sellstedt A."/>
            <person name="Tavares F."/>
            <person name="Tomkins J.P."/>
            <person name="Vallenet D."/>
            <person name="Valverde C."/>
            <person name="Wall L.G."/>
            <person name="Wang Y."/>
            <person name="Medigue C."/>
            <person name="Benson D.R."/>
        </authorList>
    </citation>
    <scope>NUCLEOTIDE SEQUENCE [LARGE SCALE GENOMIC DNA]</scope>
    <source>
        <strain evidence="5">DSM 45986 / CECT 9034 / ACN14a</strain>
    </source>
</reference>
<keyword evidence="2" id="KW-1133">Transmembrane helix</keyword>
<feature type="compositionally biased region" description="Low complexity" evidence="1">
    <location>
        <begin position="381"/>
        <end position="393"/>
    </location>
</feature>
<keyword evidence="5" id="KW-1185">Reference proteome</keyword>
<feature type="transmembrane region" description="Helical" evidence="2">
    <location>
        <begin position="171"/>
        <end position="190"/>
    </location>
</feature>
<dbReference type="AlphaFoldDB" id="Q0RQN8"/>
<organism evidence="4 5">
    <name type="scientific">Frankia alni (strain DSM 45986 / CECT 9034 / ACN14a)</name>
    <dbReference type="NCBI Taxonomy" id="326424"/>
    <lineage>
        <taxon>Bacteria</taxon>
        <taxon>Bacillati</taxon>
        <taxon>Actinomycetota</taxon>
        <taxon>Actinomycetes</taxon>
        <taxon>Frankiales</taxon>
        <taxon>Frankiaceae</taxon>
        <taxon>Frankia</taxon>
    </lineage>
</organism>
<dbReference type="InterPro" id="IPR002656">
    <property type="entry name" value="Acyl_transf_3_dom"/>
</dbReference>
<dbReference type="RefSeq" id="WP_011602669.1">
    <property type="nucleotide sequence ID" value="NC_008278.1"/>
</dbReference>
<feature type="transmembrane region" description="Helical" evidence="2">
    <location>
        <begin position="50"/>
        <end position="69"/>
    </location>
</feature>
<dbReference type="HOGENOM" id="CLU_005679_0_1_11"/>
<dbReference type="eggNOG" id="COG1835">
    <property type="taxonomic scope" value="Bacteria"/>
</dbReference>
<proteinExistence type="predicted"/>